<accession>A0A0E9V2G6</accession>
<dbReference type="EMBL" id="GBXM01036273">
    <property type="protein sequence ID" value="JAH72304.1"/>
    <property type="molecule type" value="Transcribed_RNA"/>
</dbReference>
<name>A0A0E9V2G6_ANGAN</name>
<sequence length="33" mass="3668">MKQLCIVLQKNVSYALTKTAKLARLFGLMLASI</sequence>
<reference evidence="1" key="1">
    <citation type="submission" date="2014-11" db="EMBL/GenBank/DDBJ databases">
        <authorList>
            <person name="Amaro Gonzalez C."/>
        </authorList>
    </citation>
    <scope>NUCLEOTIDE SEQUENCE</scope>
</reference>
<protein>
    <submittedName>
        <fullName evidence="1">Uncharacterized protein</fullName>
    </submittedName>
</protein>
<evidence type="ECO:0000313" key="1">
    <source>
        <dbReference type="EMBL" id="JAH72304.1"/>
    </source>
</evidence>
<organism evidence="1">
    <name type="scientific">Anguilla anguilla</name>
    <name type="common">European freshwater eel</name>
    <name type="synonym">Muraena anguilla</name>
    <dbReference type="NCBI Taxonomy" id="7936"/>
    <lineage>
        <taxon>Eukaryota</taxon>
        <taxon>Metazoa</taxon>
        <taxon>Chordata</taxon>
        <taxon>Craniata</taxon>
        <taxon>Vertebrata</taxon>
        <taxon>Euteleostomi</taxon>
        <taxon>Actinopterygii</taxon>
        <taxon>Neopterygii</taxon>
        <taxon>Teleostei</taxon>
        <taxon>Anguilliformes</taxon>
        <taxon>Anguillidae</taxon>
        <taxon>Anguilla</taxon>
    </lineage>
</organism>
<reference evidence="1" key="2">
    <citation type="journal article" date="2015" name="Fish Shellfish Immunol.">
        <title>Early steps in the European eel (Anguilla anguilla)-Vibrio vulnificus interaction in the gills: Role of the RtxA13 toxin.</title>
        <authorList>
            <person name="Callol A."/>
            <person name="Pajuelo D."/>
            <person name="Ebbesson L."/>
            <person name="Teles M."/>
            <person name="MacKenzie S."/>
            <person name="Amaro C."/>
        </authorList>
    </citation>
    <scope>NUCLEOTIDE SEQUENCE</scope>
</reference>
<proteinExistence type="predicted"/>
<dbReference type="AlphaFoldDB" id="A0A0E9V2G6"/>